<evidence type="ECO:0000313" key="3">
    <source>
        <dbReference type="Proteomes" id="UP001190700"/>
    </source>
</evidence>
<evidence type="ECO:0000256" key="1">
    <source>
        <dbReference type="SAM" id="SignalP"/>
    </source>
</evidence>
<keyword evidence="1" id="KW-0732">Signal</keyword>
<accession>A0AAE0FQV9</accession>
<organism evidence="2 3">
    <name type="scientific">Cymbomonas tetramitiformis</name>
    <dbReference type="NCBI Taxonomy" id="36881"/>
    <lineage>
        <taxon>Eukaryota</taxon>
        <taxon>Viridiplantae</taxon>
        <taxon>Chlorophyta</taxon>
        <taxon>Pyramimonadophyceae</taxon>
        <taxon>Pyramimonadales</taxon>
        <taxon>Pyramimonadaceae</taxon>
        <taxon>Cymbomonas</taxon>
    </lineage>
</organism>
<proteinExistence type="predicted"/>
<protein>
    <submittedName>
        <fullName evidence="2">Uncharacterized protein</fullName>
    </submittedName>
</protein>
<dbReference type="Proteomes" id="UP001190700">
    <property type="component" value="Unassembled WGS sequence"/>
</dbReference>
<evidence type="ECO:0000313" key="2">
    <source>
        <dbReference type="EMBL" id="KAK3264359.1"/>
    </source>
</evidence>
<keyword evidence="3" id="KW-1185">Reference proteome</keyword>
<dbReference type="AlphaFoldDB" id="A0AAE0FQV9"/>
<sequence>MMSLASRGYASKLLVFVVCLLYYGVRAEDLCYTVQHTTRSGKSSTTQTELVLPVTAFPALHPKVLNESLCGGVEESDKDGIPTTSSFPRYEGSTRNYGWNCWDTTPGVDTFYAYDYPERYIANTGYEEPEAALLFFVLDEAQNVHFGMIFDHPDNTTGLATLRLAVTPESVGEGLNLEVADNYHIDEDSFNIGCRDYPENWEDYSYETCAMYESNQYCTSTGGQGSGAPHITGSGAR</sequence>
<comment type="caution">
    <text evidence="2">The sequence shown here is derived from an EMBL/GenBank/DDBJ whole genome shotgun (WGS) entry which is preliminary data.</text>
</comment>
<feature type="signal peptide" evidence="1">
    <location>
        <begin position="1"/>
        <end position="27"/>
    </location>
</feature>
<reference evidence="2 3" key="1">
    <citation type="journal article" date="2015" name="Genome Biol. Evol.">
        <title>Comparative Genomics of a Bacterivorous Green Alga Reveals Evolutionary Causalities and Consequences of Phago-Mixotrophic Mode of Nutrition.</title>
        <authorList>
            <person name="Burns J.A."/>
            <person name="Paasch A."/>
            <person name="Narechania A."/>
            <person name="Kim E."/>
        </authorList>
    </citation>
    <scope>NUCLEOTIDE SEQUENCE [LARGE SCALE GENOMIC DNA]</scope>
    <source>
        <strain evidence="2 3">PLY_AMNH</strain>
    </source>
</reference>
<gene>
    <name evidence="2" type="ORF">CYMTET_26897</name>
</gene>
<name>A0AAE0FQV9_9CHLO</name>
<dbReference type="EMBL" id="LGRX02014605">
    <property type="protein sequence ID" value="KAK3264359.1"/>
    <property type="molecule type" value="Genomic_DNA"/>
</dbReference>
<feature type="chain" id="PRO_5042118736" evidence="1">
    <location>
        <begin position="28"/>
        <end position="237"/>
    </location>
</feature>